<dbReference type="Gene3D" id="2.70.20.10">
    <property type="entry name" value="Topoisomerase I, domain 3"/>
    <property type="match status" value="1"/>
</dbReference>
<keyword evidence="3" id="KW-1185">Reference proteome</keyword>
<evidence type="ECO:0000313" key="3">
    <source>
        <dbReference type="Proteomes" id="UP001158576"/>
    </source>
</evidence>
<dbReference type="EMBL" id="OU015566">
    <property type="protein sequence ID" value="CAG5105333.1"/>
    <property type="molecule type" value="Genomic_DNA"/>
</dbReference>
<name>A0ABN7SV53_OIKDI</name>
<accession>A0ABN7SV53</accession>
<reference evidence="2 3" key="1">
    <citation type="submission" date="2021-04" db="EMBL/GenBank/DDBJ databases">
        <authorList>
            <person name="Bliznina A."/>
        </authorList>
    </citation>
    <scope>NUCLEOTIDE SEQUENCE [LARGE SCALE GENOMIC DNA]</scope>
</reference>
<dbReference type="InterPro" id="IPR013825">
    <property type="entry name" value="Topo_IA_cen_sub2"/>
</dbReference>
<feature type="region of interest" description="Disordered" evidence="1">
    <location>
        <begin position="38"/>
        <end position="59"/>
    </location>
</feature>
<evidence type="ECO:0000313" key="2">
    <source>
        <dbReference type="EMBL" id="CAG5105333.1"/>
    </source>
</evidence>
<protein>
    <submittedName>
        <fullName evidence="2">Oidioi.mRNA.OKI2018_I69.chr1.g2036.t1.cds</fullName>
    </submittedName>
</protein>
<dbReference type="Proteomes" id="UP001158576">
    <property type="component" value="Chromosome 1"/>
</dbReference>
<proteinExistence type="predicted"/>
<sequence length="268" mass="30904">MLNMIRHGARKIFAGECTGALDVNLNIEEVLKAGEKKKLSKTTSPLLSQPRAQTSNKKNQVHRYYLPSAQLSIHTSNEDQKRLCILHFEAQSEKIHLPQKICPNGNRNLKRVGERKLIYKSADAKRSKRTKKPSQFQHFGKQQCQSDVHNMIYSIEKRFRFQFDDEEFSAKGLLISDRGYLEVYPYDKLQAKRQRSCKWMKISMNTKVPAPKADLNLKDSMAYLEKYYKSSSAATAISFFTKSEKLTQNSRPLLLTMLSHKENDAIVI</sequence>
<organism evidence="2 3">
    <name type="scientific">Oikopleura dioica</name>
    <name type="common">Tunicate</name>
    <dbReference type="NCBI Taxonomy" id="34765"/>
    <lineage>
        <taxon>Eukaryota</taxon>
        <taxon>Metazoa</taxon>
        <taxon>Chordata</taxon>
        <taxon>Tunicata</taxon>
        <taxon>Appendicularia</taxon>
        <taxon>Copelata</taxon>
        <taxon>Oikopleuridae</taxon>
        <taxon>Oikopleura</taxon>
    </lineage>
</organism>
<gene>
    <name evidence="2" type="ORF">OKIOD_LOCUS10801</name>
</gene>
<evidence type="ECO:0000256" key="1">
    <source>
        <dbReference type="SAM" id="MobiDB-lite"/>
    </source>
</evidence>